<gene>
    <name evidence="4" type="ORF">KIMC2_08900</name>
</gene>
<sequence>MKIKSLNKINIKMGIMLSFVFVFVSVSANKVEAVGKIKLNEDKKIYKSYGVWGTDLHRKLKKNSSWKVFDVQEENNHAWYNLGNDQWISEKLPSVIKLNKDSNLYPEDSSDTLKTGRILPKNSSWKVKSVTYDGDNIWYQLGNHQWVSTADQFNNFDRKVITVKSHPVMIFKNFGNNRQYTYQDLSTNSKWKVLSVKKVNDVYWYQVGYDQWVTLDQESNSIPNLTDAKIRLIHQSPIYYHAQDEKLKNKTSLSTAQSYLATKVIDGFTWYQIARNSWISPAYDIAGNWGPIQYQVKFPILMYHDFQNDQPDNKWEVPFGEFKEQMTWLKQGNYYFLNPEEAYYVLTLKRKPADNLVWVTMDDGYKSWNTNVLNLIKETHINVTGFQITNAINQSWNLTTSQLKELQKAGMSIQSHTVSHKALDQMTPQLQFDEAKNSFNILNESFGNQIISLSYPLGSYNSSVINQTKEAGYWLGLKMGGNIATSNDNLYSLPRIAVFPGQTYTSFNKLLNDGLNSK</sequence>
<dbReference type="SUPFAM" id="SSF88713">
    <property type="entry name" value="Glycoside hydrolase/deacetylase"/>
    <property type="match status" value="1"/>
</dbReference>
<dbReference type="EMBL" id="AP026801">
    <property type="protein sequence ID" value="BDR56328.1"/>
    <property type="molecule type" value="Genomic_DNA"/>
</dbReference>
<reference evidence="4 5" key="1">
    <citation type="journal article" date="2023" name="Microbiol. Spectr.">
        <title>Symbiosis of Carpenter Bees with Uncharacterized Lactic Acid Bacteria Showing NAD Auxotrophy.</title>
        <authorList>
            <person name="Kawasaki S."/>
            <person name="Ozawa K."/>
            <person name="Mori T."/>
            <person name="Yamamoto A."/>
            <person name="Ito M."/>
            <person name="Ohkuma M."/>
            <person name="Sakamoto M."/>
            <person name="Matsutani M."/>
        </authorList>
    </citation>
    <scope>NUCLEOTIDE SEQUENCE [LARGE SCALE GENOMIC DNA]</scope>
    <source>
        <strain evidence="4 5">KimC2</strain>
    </source>
</reference>
<dbReference type="PANTHER" id="PTHR34216">
    <property type="match status" value="1"/>
</dbReference>
<dbReference type="GO" id="GO:0016810">
    <property type="term" value="F:hydrolase activity, acting on carbon-nitrogen (but not peptide) bonds"/>
    <property type="evidence" value="ECO:0007669"/>
    <property type="project" value="InterPro"/>
</dbReference>
<evidence type="ECO:0000256" key="2">
    <source>
        <dbReference type="ARBA" id="ARBA00022729"/>
    </source>
</evidence>
<keyword evidence="5" id="KW-1185">Reference proteome</keyword>
<protein>
    <recommendedName>
        <fullName evidence="3">NodB homology domain-containing protein</fullName>
    </recommendedName>
</protein>
<feature type="domain" description="NodB homology" evidence="3">
    <location>
        <begin position="355"/>
        <end position="518"/>
    </location>
</feature>
<dbReference type="Gene3D" id="3.20.20.370">
    <property type="entry name" value="Glycoside hydrolase/deacetylase"/>
    <property type="match status" value="1"/>
</dbReference>
<organism evidence="4 5">
    <name type="scientific">Xylocopilactobacillus apis</name>
    <dbReference type="NCBI Taxonomy" id="2932183"/>
    <lineage>
        <taxon>Bacteria</taxon>
        <taxon>Bacillati</taxon>
        <taxon>Bacillota</taxon>
        <taxon>Bacilli</taxon>
        <taxon>Lactobacillales</taxon>
        <taxon>Lactobacillaceae</taxon>
        <taxon>Xylocopilactobacillus</taxon>
    </lineage>
</organism>
<dbReference type="InterPro" id="IPR011330">
    <property type="entry name" value="Glyco_hydro/deAcase_b/a-brl"/>
</dbReference>
<evidence type="ECO:0000313" key="5">
    <source>
        <dbReference type="Proteomes" id="UP001321804"/>
    </source>
</evidence>
<evidence type="ECO:0000313" key="4">
    <source>
        <dbReference type="EMBL" id="BDR56328.1"/>
    </source>
</evidence>
<dbReference type="RefSeq" id="WP_317698239.1">
    <property type="nucleotide sequence ID" value="NZ_AP026801.1"/>
</dbReference>
<dbReference type="CDD" id="cd10918">
    <property type="entry name" value="CE4_NodB_like_5s_6s"/>
    <property type="match status" value="1"/>
</dbReference>
<evidence type="ECO:0000256" key="1">
    <source>
        <dbReference type="ARBA" id="ARBA00004613"/>
    </source>
</evidence>
<dbReference type="GO" id="GO:0005576">
    <property type="term" value="C:extracellular region"/>
    <property type="evidence" value="ECO:0007669"/>
    <property type="project" value="UniProtKB-SubCell"/>
</dbReference>
<dbReference type="Proteomes" id="UP001321804">
    <property type="component" value="Chromosome"/>
</dbReference>
<keyword evidence="2" id="KW-0732">Signal</keyword>
<name>A0AAU9DRN6_9LACO</name>
<comment type="subcellular location">
    <subcellularLocation>
        <location evidence="1">Secreted</location>
    </subcellularLocation>
</comment>
<dbReference type="PANTHER" id="PTHR34216:SF3">
    <property type="entry name" value="POLY-BETA-1,6-N-ACETYL-D-GLUCOSAMINE N-DEACETYLASE"/>
    <property type="match status" value="1"/>
</dbReference>
<dbReference type="Pfam" id="PF01522">
    <property type="entry name" value="Polysacc_deac_1"/>
    <property type="match status" value="1"/>
</dbReference>
<proteinExistence type="predicted"/>
<accession>A0AAU9DRN6</accession>
<dbReference type="InterPro" id="IPR002509">
    <property type="entry name" value="NODB_dom"/>
</dbReference>
<dbReference type="KEGG" id="xak:KIMC2_08900"/>
<dbReference type="GO" id="GO:0005975">
    <property type="term" value="P:carbohydrate metabolic process"/>
    <property type="evidence" value="ECO:0007669"/>
    <property type="project" value="InterPro"/>
</dbReference>
<dbReference type="PROSITE" id="PS51677">
    <property type="entry name" value="NODB"/>
    <property type="match status" value="1"/>
</dbReference>
<dbReference type="InterPro" id="IPR051398">
    <property type="entry name" value="Polysacch_Deacetylase"/>
</dbReference>
<dbReference type="AlphaFoldDB" id="A0AAU9DRN6"/>
<evidence type="ECO:0000259" key="3">
    <source>
        <dbReference type="PROSITE" id="PS51677"/>
    </source>
</evidence>